<dbReference type="Gene3D" id="3.30.565.10">
    <property type="entry name" value="Histidine kinase-like ATPase, C-terminal domain"/>
    <property type="match status" value="1"/>
</dbReference>
<reference evidence="21 22" key="1">
    <citation type="submission" date="2018-10" db="EMBL/GenBank/DDBJ databases">
        <title>Genomic Encyclopedia of Archaeal and Bacterial Type Strains, Phase II (KMG-II): from individual species to whole genera.</title>
        <authorList>
            <person name="Goeker M."/>
        </authorList>
    </citation>
    <scope>NUCLEOTIDE SEQUENCE [LARGE SCALE GENOMIC DNA]</scope>
    <source>
        <strain evidence="21 22">DSM 29466</strain>
    </source>
</reference>
<evidence type="ECO:0000256" key="9">
    <source>
        <dbReference type="ARBA" id="ARBA00022741"/>
    </source>
</evidence>
<dbReference type="Pfam" id="PF00512">
    <property type="entry name" value="HisKA"/>
    <property type="match status" value="1"/>
</dbReference>
<dbReference type="PIRSF" id="PIRSF036431">
    <property type="entry name" value="STHK_DctB"/>
    <property type="match status" value="1"/>
</dbReference>
<dbReference type="Proteomes" id="UP000269157">
    <property type="component" value="Unassembled WGS sequence"/>
</dbReference>
<evidence type="ECO:0000256" key="16">
    <source>
        <dbReference type="ARBA" id="ARBA00073143"/>
    </source>
</evidence>
<evidence type="ECO:0000256" key="8">
    <source>
        <dbReference type="ARBA" id="ARBA00022692"/>
    </source>
</evidence>
<dbReference type="GO" id="GO:0005524">
    <property type="term" value="F:ATP binding"/>
    <property type="evidence" value="ECO:0007669"/>
    <property type="project" value="UniProtKB-KW"/>
</dbReference>
<dbReference type="SUPFAM" id="SSF103190">
    <property type="entry name" value="Sensory domain-like"/>
    <property type="match status" value="1"/>
</dbReference>
<dbReference type="Gene3D" id="1.10.287.130">
    <property type="match status" value="1"/>
</dbReference>
<evidence type="ECO:0000256" key="4">
    <source>
        <dbReference type="ARBA" id="ARBA00022475"/>
    </source>
</evidence>
<dbReference type="EMBL" id="RCCE01000004">
    <property type="protein sequence ID" value="RLJ41602.1"/>
    <property type="molecule type" value="Genomic_DNA"/>
</dbReference>
<dbReference type="EC" id="2.7.13.3" evidence="3"/>
<dbReference type="RefSeq" id="WP_121024812.1">
    <property type="nucleotide sequence ID" value="NZ_RCCE01000004.1"/>
</dbReference>
<keyword evidence="8 19" id="KW-0812">Transmembrane</keyword>
<evidence type="ECO:0000256" key="12">
    <source>
        <dbReference type="ARBA" id="ARBA00022989"/>
    </source>
</evidence>
<dbReference type="CDD" id="cd18773">
    <property type="entry name" value="PDC1_HK_sensor"/>
    <property type="match status" value="1"/>
</dbReference>
<dbReference type="Pfam" id="PF02743">
    <property type="entry name" value="dCache_1"/>
    <property type="match status" value="1"/>
</dbReference>
<feature type="coiled-coil region" evidence="17">
    <location>
        <begin position="337"/>
        <end position="371"/>
    </location>
</feature>
<evidence type="ECO:0000259" key="20">
    <source>
        <dbReference type="PROSITE" id="PS50109"/>
    </source>
</evidence>
<evidence type="ECO:0000256" key="19">
    <source>
        <dbReference type="SAM" id="Phobius"/>
    </source>
</evidence>
<feature type="transmembrane region" description="Helical" evidence="19">
    <location>
        <begin position="28"/>
        <end position="52"/>
    </location>
</feature>
<evidence type="ECO:0000256" key="7">
    <source>
        <dbReference type="ARBA" id="ARBA00022679"/>
    </source>
</evidence>
<evidence type="ECO:0000256" key="18">
    <source>
        <dbReference type="SAM" id="MobiDB-lite"/>
    </source>
</evidence>
<keyword evidence="7" id="KW-0808">Transferase</keyword>
<gene>
    <name evidence="21" type="ORF">BCF46_2564</name>
</gene>
<evidence type="ECO:0000256" key="13">
    <source>
        <dbReference type="ARBA" id="ARBA00023012"/>
    </source>
</evidence>
<proteinExistence type="predicted"/>
<name>A0A497VE57_9RHOB</name>
<dbReference type="InterPro" id="IPR005467">
    <property type="entry name" value="His_kinase_dom"/>
</dbReference>
<feature type="region of interest" description="Disordered" evidence="18">
    <location>
        <begin position="593"/>
        <end position="614"/>
    </location>
</feature>
<comment type="caution">
    <text evidence="21">The sequence shown here is derived from an EMBL/GenBank/DDBJ whole genome shotgun (WGS) entry which is preliminary data.</text>
</comment>
<dbReference type="PRINTS" id="PR00344">
    <property type="entry name" value="BCTRLSENSOR"/>
</dbReference>
<evidence type="ECO:0000256" key="14">
    <source>
        <dbReference type="ARBA" id="ARBA00023136"/>
    </source>
</evidence>
<evidence type="ECO:0000256" key="5">
    <source>
        <dbReference type="ARBA" id="ARBA00022519"/>
    </source>
</evidence>
<dbReference type="PANTHER" id="PTHR43065:SF46">
    <property type="entry name" value="C4-DICARBOXYLATE TRANSPORT SENSOR PROTEIN DCTB"/>
    <property type="match status" value="1"/>
</dbReference>
<dbReference type="OrthoDB" id="7568856at2"/>
<evidence type="ECO:0000256" key="3">
    <source>
        <dbReference type="ARBA" id="ARBA00012438"/>
    </source>
</evidence>
<dbReference type="SMART" id="SM00388">
    <property type="entry name" value="HisKA"/>
    <property type="match status" value="1"/>
</dbReference>
<keyword evidence="5" id="KW-0997">Cell inner membrane</keyword>
<keyword evidence="9" id="KW-0547">Nucleotide-binding</keyword>
<dbReference type="SUPFAM" id="SSF55874">
    <property type="entry name" value="ATPase domain of HSP90 chaperone/DNA topoisomerase II/histidine kinase"/>
    <property type="match status" value="1"/>
</dbReference>
<evidence type="ECO:0000256" key="2">
    <source>
        <dbReference type="ARBA" id="ARBA00004429"/>
    </source>
</evidence>
<dbReference type="FunFam" id="1.10.287.130:FF:000049">
    <property type="entry name" value="C4-dicarboxylate transport sensor protein DctB"/>
    <property type="match status" value="1"/>
</dbReference>
<keyword evidence="12 19" id="KW-1133">Transmembrane helix</keyword>
<comment type="catalytic activity">
    <reaction evidence="1">
        <text>ATP + protein L-histidine = ADP + protein N-phospho-L-histidine.</text>
        <dbReference type="EC" id="2.7.13.3"/>
    </reaction>
</comment>
<keyword evidence="22" id="KW-1185">Reference proteome</keyword>
<keyword evidence="11" id="KW-0067">ATP-binding</keyword>
<keyword evidence="10 21" id="KW-0418">Kinase</keyword>
<comment type="function">
    <text evidence="15">Member of the two-component regulatory system DctB/DctD involved in the transport of C4-dicarboxylates. DctB functions as a membrane-associated protein kinase that phosphorylates DctD in response to environmental signals.</text>
</comment>
<dbReference type="PROSITE" id="PS50109">
    <property type="entry name" value="HIS_KIN"/>
    <property type="match status" value="1"/>
</dbReference>
<evidence type="ECO:0000256" key="17">
    <source>
        <dbReference type="SAM" id="Coils"/>
    </source>
</evidence>
<keyword evidence="14 19" id="KW-0472">Membrane</keyword>
<dbReference type="Gene3D" id="6.10.250.3020">
    <property type="match status" value="1"/>
</dbReference>
<comment type="subcellular location">
    <subcellularLocation>
        <location evidence="2">Cell inner membrane</location>
        <topology evidence="2">Multi-pass membrane protein</topology>
    </subcellularLocation>
</comment>
<dbReference type="GO" id="GO:0005886">
    <property type="term" value="C:plasma membrane"/>
    <property type="evidence" value="ECO:0007669"/>
    <property type="project" value="UniProtKB-SubCell"/>
</dbReference>
<dbReference type="InterPro" id="IPR036097">
    <property type="entry name" value="HisK_dim/P_sf"/>
</dbReference>
<accession>A0A497VE57</accession>
<evidence type="ECO:0000256" key="15">
    <source>
        <dbReference type="ARBA" id="ARBA00059004"/>
    </source>
</evidence>
<dbReference type="InterPro" id="IPR017055">
    <property type="entry name" value="Sig_transdc_His_kinase_DctB"/>
</dbReference>
<organism evidence="21 22">
    <name type="scientific">Litoreibacter meonggei</name>
    <dbReference type="NCBI Taxonomy" id="1049199"/>
    <lineage>
        <taxon>Bacteria</taxon>
        <taxon>Pseudomonadati</taxon>
        <taxon>Pseudomonadota</taxon>
        <taxon>Alphaproteobacteria</taxon>
        <taxon>Rhodobacterales</taxon>
        <taxon>Roseobacteraceae</taxon>
        <taxon>Litoreibacter</taxon>
    </lineage>
</organism>
<dbReference type="AlphaFoldDB" id="A0A497VE57"/>
<feature type="domain" description="Histidine kinase" evidence="20">
    <location>
        <begin position="380"/>
        <end position="590"/>
    </location>
</feature>
<dbReference type="Gene3D" id="3.30.450.20">
    <property type="entry name" value="PAS domain"/>
    <property type="match status" value="1"/>
</dbReference>
<dbReference type="InterPro" id="IPR036890">
    <property type="entry name" value="HATPase_C_sf"/>
</dbReference>
<keyword evidence="6" id="KW-0597">Phosphoprotein</keyword>
<evidence type="ECO:0000256" key="1">
    <source>
        <dbReference type="ARBA" id="ARBA00000085"/>
    </source>
</evidence>
<dbReference type="InterPro" id="IPR029151">
    <property type="entry name" value="Sensor-like_sf"/>
</dbReference>
<evidence type="ECO:0000256" key="11">
    <source>
        <dbReference type="ARBA" id="ARBA00022840"/>
    </source>
</evidence>
<dbReference type="PANTHER" id="PTHR43065">
    <property type="entry name" value="SENSOR HISTIDINE KINASE"/>
    <property type="match status" value="1"/>
</dbReference>
<keyword evidence="13" id="KW-0902">Two-component regulatory system</keyword>
<sequence>MKTTPPSGGSDVKTVPSYQVRPSPKATWLVRGIVIALIAVAVGIIWISNLWLTDRFTETTRNRGEIRLALYSNAITSELQRNRVVPLLLSRDPVMISALNSNDFSATSRRLISFSEEIGAAALRLLDQDGVTVASSDRNELGAVFRNSPYFVDALRANDTVFNATQLESGAYKFTYARRIESEKQGIGVIVVDVDLRQFETRWRSPSEAVLVANSEGQIVIATDPRWRGLDIAEALETRTPDSALRRAFEATGGLFDIEQPDAYFRGEAVMEMVGRIPFRGWRITSFSTYASVRERVNGVLAIEIMAFAILLALAFYVLSRRAQSQAGFFRRESEELRALNLRLSREIAERQKVQKNLEVAEQSLAQSQKLAALGEMSAAVSHELNQPLAAMKTYLAGAKLLLQRRRPDEAQASFQRIDDLIDRMGSITRQLKSYARKGGDALEPVDLRDAVRGSLSMMEPQLKRGDVRVVSTLPEEPVLVLGDRVRLEQVIINLFRNALDATKGVAKPQVEILLNSGETAVLSVRDNGEGLESLEELFEPFYTTKQPGEGVGLGLAISSGIVADLGGRLTARNGQAGGAVFEVQLPILGHDAIKTQPPTPLPASDSKKIEAAE</sequence>
<dbReference type="Pfam" id="PF02518">
    <property type="entry name" value="HATPase_c"/>
    <property type="match status" value="1"/>
</dbReference>
<evidence type="ECO:0000313" key="21">
    <source>
        <dbReference type="EMBL" id="RLJ41602.1"/>
    </source>
</evidence>
<dbReference type="InterPro" id="IPR033479">
    <property type="entry name" value="dCache_1"/>
</dbReference>
<dbReference type="InterPro" id="IPR003661">
    <property type="entry name" value="HisK_dim/P_dom"/>
</dbReference>
<evidence type="ECO:0000256" key="6">
    <source>
        <dbReference type="ARBA" id="ARBA00022553"/>
    </source>
</evidence>
<dbReference type="CDD" id="cd00082">
    <property type="entry name" value="HisKA"/>
    <property type="match status" value="1"/>
</dbReference>
<protein>
    <recommendedName>
        <fullName evidence="16">C4-dicarboxylate transport sensor protein DctB</fullName>
        <ecNumber evidence="3">2.7.13.3</ecNumber>
    </recommendedName>
</protein>
<dbReference type="GO" id="GO:0000155">
    <property type="term" value="F:phosphorelay sensor kinase activity"/>
    <property type="evidence" value="ECO:0007669"/>
    <property type="project" value="InterPro"/>
</dbReference>
<keyword evidence="17" id="KW-0175">Coiled coil</keyword>
<dbReference type="InterPro" id="IPR004358">
    <property type="entry name" value="Sig_transdc_His_kin-like_C"/>
</dbReference>
<evidence type="ECO:0000313" key="22">
    <source>
        <dbReference type="Proteomes" id="UP000269157"/>
    </source>
</evidence>
<dbReference type="SUPFAM" id="SSF47384">
    <property type="entry name" value="Homodimeric domain of signal transducing histidine kinase"/>
    <property type="match status" value="1"/>
</dbReference>
<keyword evidence="4" id="KW-1003">Cell membrane</keyword>
<feature type="transmembrane region" description="Helical" evidence="19">
    <location>
        <begin position="300"/>
        <end position="319"/>
    </location>
</feature>
<dbReference type="InterPro" id="IPR003594">
    <property type="entry name" value="HATPase_dom"/>
</dbReference>
<dbReference type="SMART" id="SM00387">
    <property type="entry name" value="HATPase_c"/>
    <property type="match status" value="1"/>
</dbReference>
<evidence type="ECO:0000256" key="10">
    <source>
        <dbReference type="ARBA" id="ARBA00022777"/>
    </source>
</evidence>